<sequence>MMIPLDSSNDTMFQPLLPPFDLDDRLHQILQGVLWSSSPASLGHYDIKLILQRVSSNIIFSNGLRDPYSGTGVRVAQLAFQIVLLPSLQRMIPILYLFHYETRTLILDQMIDLFQFENVFDVECGSHCEDIPAADNTTDSDWLVEQRKTEVNIIEALRDR</sequence>
<keyword evidence="2" id="KW-1185">Reference proteome</keyword>
<evidence type="ECO:0000313" key="2">
    <source>
        <dbReference type="Proteomes" id="UP001457282"/>
    </source>
</evidence>
<dbReference type="Gene3D" id="3.40.50.1820">
    <property type="entry name" value="alpha/beta hydrolase"/>
    <property type="match status" value="1"/>
</dbReference>
<dbReference type="AlphaFoldDB" id="A0AAW1XZI0"/>
<reference evidence="1 2" key="1">
    <citation type="journal article" date="2023" name="G3 (Bethesda)">
        <title>A chromosome-length genome assembly and annotation of blackberry (Rubus argutus, cv. 'Hillquist').</title>
        <authorList>
            <person name="Bruna T."/>
            <person name="Aryal R."/>
            <person name="Dudchenko O."/>
            <person name="Sargent D.J."/>
            <person name="Mead D."/>
            <person name="Buti M."/>
            <person name="Cavallini A."/>
            <person name="Hytonen T."/>
            <person name="Andres J."/>
            <person name="Pham M."/>
            <person name="Weisz D."/>
            <person name="Mascagni F."/>
            <person name="Usai G."/>
            <person name="Natali L."/>
            <person name="Bassil N."/>
            <person name="Fernandez G.E."/>
            <person name="Lomsadze A."/>
            <person name="Armour M."/>
            <person name="Olukolu B."/>
            <person name="Poorten T."/>
            <person name="Britton C."/>
            <person name="Davik J."/>
            <person name="Ashrafi H."/>
            <person name="Aiden E.L."/>
            <person name="Borodovsky M."/>
            <person name="Worthington M."/>
        </authorList>
    </citation>
    <scope>NUCLEOTIDE SEQUENCE [LARGE SCALE GENOMIC DNA]</scope>
    <source>
        <strain evidence="1">PI 553951</strain>
    </source>
</reference>
<dbReference type="Proteomes" id="UP001457282">
    <property type="component" value="Unassembled WGS sequence"/>
</dbReference>
<accession>A0AAW1XZI0</accession>
<comment type="caution">
    <text evidence="1">The sequence shown here is derived from an EMBL/GenBank/DDBJ whole genome shotgun (WGS) entry which is preliminary data.</text>
</comment>
<organism evidence="1 2">
    <name type="scientific">Rubus argutus</name>
    <name type="common">Southern blackberry</name>
    <dbReference type="NCBI Taxonomy" id="59490"/>
    <lineage>
        <taxon>Eukaryota</taxon>
        <taxon>Viridiplantae</taxon>
        <taxon>Streptophyta</taxon>
        <taxon>Embryophyta</taxon>
        <taxon>Tracheophyta</taxon>
        <taxon>Spermatophyta</taxon>
        <taxon>Magnoliopsida</taxon>
        <taxon>eudicotyledons</taxon>
        <taxon>Gunneridae</taxon>
        <taxon>Pentapetalae</taxon>
        <taxon>rosids</taxon>
        <taxon>fabids</taxon>
        <taxon>Rosales</taxon>
        <taxon>Rosaceae</taxon>
        <taxon>Rosoideae</taxon>
        <taxon>Rosoideae incertae sedis</taxon>
        <taxon>Rubus</taxon>
    </lineage>
</organism>
<dbReference type="EMBL" id="JBEDUW010000003">
    <property type="protein sequence ID" value="KAK9941203.1"/>
    <property type="molecule type" value="Genomic_DNA"/>
</dbReference>
<dbReference type="InterPro" id="IPR029058">
    <property type="entry name" value="AB_hydrolase_fold"/>
</dbReference>
<proteinExistence type="predicted"/>
<name>A0AAW1XZI0_RUBAR</name>
<evidence type="ECO:0000313" key="1">
    <source>
        <dbReference type="EMBL" id="KAK9941203.1"/>
    </source>
</evidence>
<protein>
    <submittedName>
        <fullName evidence="1">Uncharacterized protein</fullName>
    </submittedName>
</protein>
<gene>
    <name evidence="1" type="ORF">M0R45_017822</name>
</gene>